<evidence type="ECO:0000256" key="3">
    <source>
        <dbReference type="ARBA" id="ARBA00022729"/>
    </source>
</evidence>
<dbReference type="InterPro" id="IPR033985">
    <property type="entry name" value="SusD-like_N"/>
</dbReference>
<evidence type="ECO:0000256" key="4">
    <source>
        <dbReference type="ARBA" id="ARBA00023136"/>
    </source>
</evidence>
<dbReference type="GO" id="GO:0009279">
    <property type="term" value="C:cell outer membrane"/>
    <property type="evidence" value="ECO:0007669"/>
    <property type="project" value="UniProtKB-SubCell"/>
</dbReference>
<evidence type="ECO:0000313" key="10">
    <source>
        <dbReference type="Proteomes" id="UP001215078"/>
    </source>
</evidence>
<keyword evidence="5" id="KW-0998">Cell outer membrane</keyword>
<keyword evidence="3 6" id="KW-0732">Signal</keyword>
<evidence type="ECO:0000313" key="9">
    <source>
        <dbReference type="EMBL" id="MDC7957839.1"/>
    </source>
</evidence>
<feature type="signal peptide" evidence="6">
    <location>
        <begin position="1"/>
        <end position="19"/>
    </location>
</feature>
<proteinExistence type="inferred from homology"/>
<comment type="caution">
    <text evidence="9">The sequence shown here is derived from an EMBL/GenBank/DDBJ whole genome shotgun (WGS) entry which is preliminary data.</text>
</comment>
<dbReference type="Proteomes" id="UP001215078">
    <property type="component" value="Unassembled WGS sequence"/>
</dbReference>
<evidence type="ECO:0000256" key="1">
    <source>
        <dbReference type="ARBA" id="ARBA00004442"/>
    </source>
</evidence>
<gene>
    <name evidence="9" type="ORF">PQ628_06425</name>
</gene>
<name>A0AAW6IDZ0_BACOV</name>
<dbReference type="SUPFAM" id="SSF48452">
    <property type="entry name" value="TPR-like"/>
    <property type="match status" value="1"/>
</dbReference>
<dbReference type="InterPro" id="IPR011990">
    <property type="entry name" value="TPR-like_helical_dom_sf"/>
</dbReference>
<reference evidence="9" key="1">
    <citation type="submission" date="2022-10" db="EMBL/GenBank/DDBJ databases">
        <title>Human gut microbiome strain richness.</title>
        <authorList>
            <person name="Chen-Liaw A."/>
        </authorList>
    </citation>
    <scope>NUCLEOTIDE SEQUENCE</scope>
    <source>
        <strain evidence="9">RTP21484st1_H8_RTP21484_190118</strain>
    </source>
</reference>
<feature type="domain" description="RagB/SusD" evidence="7">
    <location>
        <begin position="291"/>
        <end position="482"/>
    </location>
</feature>
<organism evidence="9 10">
    <name type="scientific">Bacteroides ovatus</name>
    <dbReference type="NCBI Taxonomy" id="28116"/>
    <lineage>
        <taxon>Bacteria</taxon>
        <taxon>Pseudomonadati</taxon>
        <taxon>Bacteroidota</taxon>
        <taxon>Bacteroidia</taxon>
        <taxon>Bacteroidales</taxon>
        <taxon>Bacteroidaceae</taxon>
        <taxon>Bacteroides</taxon>
    </lineage>
</organism>
<dbReference type="PROSITE" id="PS51257">
    <property type="entry name" value="PROKAR_LIPOPROTEIN"/>
    <property type="match status" value="1"/>
</dbReference>
<accession>A0AAW6IDZ0</accession>
<comment type="similarity">
    <text evidence="2">Belongs to the SusD family.</text>
</comment>
<sequence length="486" mass="55606">MKTNTIKFLLFLLPLGLFSCIGDLDVIQKSTINSENMWENEGDMKAAMYGSFYSFRNAYKTNLSYWGDFRSGLIGPGLGSFNGTALVSNKITSSETKGTSWELLYKSINDCNMILKYVDEVTFQDENLRNQIKANAYFLRAYMYFTIVRVWGDAPLMLEGIESDEGDMMPSRVDATLLYEQVKNDIEAALGVMPASVTDRTTGSQAAINMLATDYYLWMYKCRNVGKDALTRASEAVDNVLGNKTYSLLPDYSKIFDIKSKNSAEIIFTMHFERDEAEGGYPASYLIPDSKYTDDKKYRDANNVKTGSQDQWYSLSSTIQTLINEISEDARTTTTFTVFTIPETGNSYSWINKFTGEWTDNTRYFTSDIPIYRYAEALLFKAEIENELNGTPLFYLNQIAQRAYGKENYYPSTLTKEEINEAIFNERLKEFAAEGKSWWDYIRMGYVFTKIPSLLGRQNETNILLWPISSDCFENNPNIRQTIGYN</sequence>
<dbReference type="RefSeq" id="WP_008999955.1">
    <property type="nucleotide sequence ID" value="NZ_CP134818.1"/>
</dbReference>
<dbReference type="InterPro" id="IPR012944">
    <property type="entry name" value="SusD_RagB_dom"/>
</dbReference>
<dbReference type="Pfam" id="PF07980">
    <property type="entry name" value="SusD_RagB"/>
    <property type="match status" value="1"/>
</dbReference>
<evidence type="ECO:0000256" key="6">
    <source>
        <dbReference type="SAM" id="SignalP"/>
    </source>
</evidence>
<feature type="domain" description="SusD-like N-terminal" evidence="8">
    <location>
        <begin position="83"/>
        <end position="211"/>
    </location>
</feature>
<evidence type="ECO:0000256" key="5">
    <source>
        <dbReference type="ARBA" id="ARBA00023237"/>
    </source>
</evidence>
<comment type="subcellular location">
    <subcellularLocation>
        <location evidence="1">Cell outer membrane</location>
    </subcellularLocation>
</comment>
<evidence type="ECO:0000259" key="7">
    <source>
        <dbReference type="Pfam" id="PF07980"/>
    </source>
</evidence>
<dbReference type="EMBL" id="JAQQPO010000006">
    <property type="protein sequence ID" value="MDC7957839.1"/>
    <property type="molecule type" value="Genomic_DNA"/>
</dbReference>
<evidence type="ECO:0000256" key="2">
    <source>
        <dbReference type="ARBA" id="ARBA00006275"/>
    </source>
</evidence>
<dbReference type="Pfam" id="PF14322">
    <property type="entry name" value="SusD-like_3"/>
    <property type="match status" value="1"/>
</dbReference>
<evidence type="ECO:0000259" key="8">
    <source>
        <dbReference type="Pfam" id="PF14322"/>
    </source>
</evidence>
<protein>
    <submittedName>
        <fullName evidence="9">RagB/SusD family nutrient uptake outer membrane protein</fullName>
    </submittedName>
</protein>
<feature type="chain" id="PRO_5043756334" evidence="6">
    <location>
        <begin position="20"/>
        <end position="486"/>
    </location>
</feature>
<dbReference type="AlphaFoldDB" id="A0AAW6IDZ0"/>
<keyword evidence="4" id="KW-0472">Membrane</keyword>
<dbReference type="Gene3D" id="1.25.40.390">
    <property type="match status" value="1"/>
</dbReference>